<comment type="caution">
    <text evidence="7">The sequence shown here is derived from an EMBL/GenBank/DDBJ whole genome shotgun (WGS) entry which is preliminary data.</text>
</comment>
<dbReference type="EMBL" id="PFFQ01000049">
    <property type="protein sequence ID" value="PIW15619.1"/>
    <property type="molecule type" value="Genomic_DNA"/>
</dbReference>
<evidence type="ECO:0000256" key="5">
    <source>
        <dbReference type="SAM" id="MobiDB-lite"/>
    </source>
</evidence>
<keyword evidence="1" id="KW-0805">Transcription regulation</keyword>
<dbReference type="Proteomes" id="UP000231019">
    <property type="component" value="Unassembled WGS sequence"/>
</dbReference>
<protein>
    <recommendedName>
        <fullName evidence="6">RNA polymerase sigma-70 domain-containing protein</fullName>
    </recommendedName>
</protein>
<feature type="region of interest" description="Disordered" evidence="5">
    <location>
        <begin position="1"/>
        <end position="42"/>
    </location>
</feature>
<dbReference type="InterPro" id="IPR036388">
    <property type="entry name" value="WH-like_DNA-bd_sf"/>
</dbReference>
<evidence type="ECO:0000256" key="4">
    <source>
        <dbReference type="ARBA" id="ARBA00023163"/>
    </source>
</evidence>
<dbReference type="InterPro" id="IPR007624">
    <property type="entry name" value="RNA_pol_sigma70_r3"/>
</dbReference>
<reference evidence="7 8" key="1">
    <citation type="submission" date="2017-09" db="EMBL/GenBank/DDBJ databases">
        <title>Depth-based differentiation of microbial function through sediment-hosted aquifers and enrichment of novel symbionts in the deep terrestrial subsurface.</title>
        <authorList>
            <person name="Probst A.J."/>
            <person name="Ladd B."/>
            <person name="Jarett J.K."/>
            <person name="Geller-Mcgrath D.E."/>
            <person name="Sieber C.M."/>
            <person name="Emerson J.B."/>
            <person name="Anantharaman K."/>
            <person name="Thomas B.C."/>
            <person name="Malmstrom R."/>
            <person name="Stieglmeier M."/>
            <person name="Klingl A."/>
            <person name="Woyke T."/>
            <person name="Ryan C.M."/>
            <person name="Banfield J.F."/>
        </authorList>
    </citation>
    <scope>NUCLEOTIDE SEQUENCE [LARGE SCALE GENOMIC DNA]</scope>
    <source>
        <strain evidence="7">CG17_big_fil_post_rev_8_21_14_2_50_48_46</strain>
    </source>
</reference>
<dbReference type="SUPFAM" id="SSF88659">
    <property type="entry name" value="Sigma3 and sigma4 domains of RNA polymerase sigma factors"/>
    <property type="match status" value="2"/>
</dbReference>
<evidence type="ECO:0000259" key="6">
    <source>
        <dbReference type="PROSITE" id="PS00716"/>
    </source>
</evidence>
<keyword evidence="4" id="KW-0804">Transcription</keyword>
<dbReference type="InterPro" id="IPR000943">
    <property type="entry name" value="RNA_pol_sigma70"/>
</dbReference>
<gene>
    <name evidence="7" type="ORF">COW36_16410</name>
</gene>
<dbReference type="AlphaFoldDB" id="A0A2M7G1N0"/>
<dbReference type="Gene3D" id="1.10.601.10">
    <property type="entry name" value="RNA Polymerase Primary Sigma Factor"/>
    <property type="match status" value="2"/>
</dbReference>
<dbReference type="InterPro" id="IPR014284">
    <property type="entry name" value="RNA_pol_sigma-70_dom"/>
</dbReference>
<dbReference type="Pfam" id="PF04539">
    <property type="entry name" value="Sigma70_r3"/>
    <property type="match status" value="1"/>
</dbReference>
<dbReference type="GO" id="GO:0006352">
    <property type="term" value="P:DNA-templated transcription initiation"/>
    <property type="evidence" value="ECO:0007669"/>
    <property type="project" value="InterPro"/>
</dbReference>
<dbReference type="InterPro" id="IPR007630">
    <property type="entry name" value="RNA_pol_sigma70_r4"/>
</dbReference>
<dbReference type="Pfam" id="PF04545">
    <property type="entry name" value="Sigma70_r4"/>
    <property type="match status" value="1"/>
</dbReference>
<name>A0A2M7G1N0_9BACT</name>
<dbReference type="PANTHER" id="PTHR30603:SF47">
    <property type="entry name" value="RNA POLYMERASE SIGMA FACTOR SIGD, CHLOROPLASTIC"/>
    <property type="match status" value="1"/>
</dbReference>
<organism evidence="7 8">
    <name type="scientific">bacterium (Candidatus Blackallbacteria) CG17_big_fil_post_rev_8_21_14_2_50_48_46</name>
    <dbReference type="NCBI Taxonomy" id="2014261"/>
    <lineage>
        <taxon>Bacteria</taxon>
        <taxon>Candidatus Blackallbacteria</taxon>
    </lineage>
</organism>
<dbReference type="Gene3D" id="1.10.10.10">
    <property type="entry name" value="Winged helix-like DNA-binding domain superfamily/Winged helix DNA-binding domain"/>
    <property type="match status" value="2"/>
</dbReference>
<dbReference type="InterPro" id="IPR007627">
    <property type="entry name" value="RNA_pol_sigma70_r2"/>
</dbReference>
<proteinExistence type="predicted"/>
<sequence length="340" mass="38853">MRSKSNSLTVDDELMEDDLTEETTVAGSEDDDDVFNDDLKAEEGDKVESLDIDLSTKDLNREDDISSIQVYLNSIGKTPLLTAKEEIDLAKRIEKNDIQAKNHLIIANLRLVVSIAKRYCDLGLPLLDLIQEGNTGLIRAVEKYDYKKGYRFSTYATWWIRQAITRAIADKGRNIRLPVHATEAIQRLKKIRRQLTFDLGHYPSDEELATAAGLPLSKIRQLKRVVKRTVSLATPIGPDDDRSLVDLIEDEYSVHPTKTVIDKMLSEDIQELLDTLSPREREILTMRYGINDDRPCSLAEIGAKMGVTRERIRQIEAKALRKLHYYGQRKRLDEYLHDDA</sequence>
<dbReference type="NCBIfam" id="TIGR02937">
    <property type="entry name" value="sigma70-ECF"/>
    <property type="match status" value="1"/>
</dbReference>
<dbReference type="PANTHER" id="PTHR30603">
    <property type="entry name" value="RNA POLYMERASE SIGMA FACTOR RPO"/>
    <property type="match status" value="1"/>
</dbReference>
<dbReference type="GO" id="GO:0003677">
    <property type="term" value="F:DNA binding"/>
    <property type="evidence" value="ECO:0007669"/>
    <property type="project" value="UniProtKB-KW"/>
</dbReference>
<keyword evidence="3" id="KW-0238">DNA-binding</keyword>
<dbReference type="Pfam" id="PF04542">
    <property type="entry name" value="Sigma70_r2"/>
    <property type="match status" value="1"/>
</dbReference>
<feature type="compositionally biased region" description="Acidic residues" evidence="5">
    <location>
        <begin position="10"/>
        <end position="21"/>
    </location>
</feature>
<dbReference type="PROSITE" id="PS00716">
    <property type="entry name" value="SIGMA70_2"/>
    <property type="match status" value="1"/>
</dbReference>
<dbReference type="SUPFAM" id="SSF88946">
    <property type="entry name" value="Sigma2 domain of RNA polymerase sigma factors"/>
    <property type="match status" value="1"/>
</dbReference>
<feature type="domain" description="RNA polymerase sigma-70" evidence="6">
    <location>
        <begin position="297"/>
        <end position="323"/>
    </location>
</feature>
<dbReference type="InterPro" id="IPR013324">
    <property type="entry name" value="RNA_pol_sigma_r3/r4-like"/>
</dbReference>
<keyword evidence="2" id="KW-0731">Sigma factor</keyword>
<evidence type="ECO:0000313" key="8">
    <source>
        <dbReference type="Proteomes" id="UP000231019"/>
    </source>
</evidence>
<evidence type="ECO:0000313" key="7">
    <source>
        <dbReference type="EMBL" id="PIW15619.1"/>
    </source>
</evidence>
<evidence type="ECO:0000256" key="2">
    <source>
        <dbReference type="ARBA" id="ARBA00023082"/>
    </source>
</evidence>
<dbReference type="InterPro" id="IPR013325">
    <property type="entry name" value="RNA_pol_sigma_r2"/>
</dbReference>
<accession>A0A2M7G1N0</accession>
<dbReference type="InterPro" id="IPR009042">
    <property type="entry name" value="RNA_pol_sigma70_r1_2"/>
</dbReference>
<dbReference type="PRINTS" id="PR00046">
    <property type="entry name" value="SIGMA70FCT"/>
</dbReference>
<evidence type="ECO:0000256" key="3">
    <source>
        <dbReference type="ARBA" id="ARBA00023125"/>
    </source>
</evidence>
<evidence type="ECO:0000256" key="1">
    <source>
        <dbReference type="ARBA" id="ARBA00023015"/>
    </source>
</evidence>
<dbReference type="InterPro" id="IPR050239">
    <property type="entry name" value="Sigma-70_RNA_pol_init_factors"/>
</dbReference>
<dbReference type="FunFam" id="1.10.601.10:FF:000001">
    <property type="entry name" value="RNA polymerase sigma factor SigA"/>
    <property type="match status" value="1"/>
</dbReference>
<dbReference type="GO" id="GO:0016987">
    <property type="term" value="F:sigma factor activity"/>
    <property type="evidence" value="ECO:0007669"/>
    <property type="project" value="UniProtKB-KW"/>
</dbReference>
<dbReference type="CDD" id="cd06171">
    <property type="entry name" value="Sigma70_r4"/>
    <property type="match status" value="1"/>
</dbReference>
<dbReference type="Pfam" id="PF00140">
    <property type="entry name" value="Sigma70_r1_2"/>
    <property type="match status" value="1"/>
</dbReference>